<dbReference type="AlphaFoldDB" id="A0A811LCM1"/>
<evidence type="ECO:0000256" key="1">
    <source>
        <dbReference type="ARBA" id="ARBA00022729"/>
    </source>
</evidence>
<dbReference type="EMBL" id="CAJFDH010000005">
    <property type="protein sequence ID" value="CAD5224999.1"/>
    <property type="molecule type" value="Genomic_DNA"/>
</dbReference>
<comment type="similarity">
    <text evidence="3">Belongs to the metallophosphoesterase superfamily. Purple acid phosphatase family.</text>
</comment>
<dbReference type="Pfam" id="PF00149">
    <property type="entry name" value="Metallophos"/>
    <property type="match status" value="1"/>
</dbReference>
<dbReference type="GO" id="GO:0003993">
    <property type="term" value="F:acid phosphatase activity"/>
    <property type="evidence" value="ECO:0007669"/>
    <property type="project" value="UniProtKB-EC"/>
</dbReference>
<dbReference type="InterPro" id="IPR025733">
    <property type="entry name" value="PAPs_C"/>
</dbReference>
<keyword evidence="2" id="KW-0325">Glycoprotein</keyword>
<reference evidence="7" key="1">
    <citation type="submission" date="2020-09" db="EMBL/GenBank/DDBJ databases">
        <authorList>
            <person name="Kikuchi T."/>
        </authorList>
    </citation>
    <scope>NUCLEOTIDE SEQUENCE</scope>
    <source>
        <strain evidence="7">SH1</strain>
    </source>
</reference>
<dbReference type="GO" id="GO:0046872">
    <property type="term" value="F:metal ion binding"/>
    <property type="evidence" value="ECO:0007669"/>
    <property type="project" value="InterPro"/>
</dbReference>
<dbReference type="PANTHER" id="PTHR45867:SF3">
    <property type="entry name" value="ACID PHOSPHATASE TYPE 7"/>
    <property type="match status" value="1"/>
</dbReference>
<dbReference type="InterPro" id="IPR008963">
    <property type="entry name" value="Purple_acid_Pase-like_N"/>
</dbReference>
<dbReference type="InterPro" id="IPR004843">
    <property type="entry name" value="Calcineurin-like_PHP"/>
</dbReference>
<dbReference type="InterPro" id="IPR029052">
    <property type="entry name" value="Metallo-depent_PP-like"/>
</dbReference>
<dbReference type="SUPFAM" id="SSF56300">
    <property type="entry name" value="Metallo-dependent phosphatases"/>
    <property type="match status" value="1"/>
</dbReference>
<keyword evidence="1 3" id="KW-0732">Signal</keyword>
<dbReference type="Proteomes" id="UP000783686">
    <property type="component" value="Unassembled WGS sequence"/>
</dbReference>
<feature type="signal peptide" evidence="3">
    <location>
        <begin position="1"/>
        <end position="22"/>
    </location>
</feature>
<dbReference type="EMBL" id="CAJFCW020000005">
    <property type="protein sequence ID" value="CAG9120389.1"/>
    <property type="molecule type" value="Genomic_DNA"/>
</dbReference>
<evidence type="ECO:0000256" key="2">
    <source>
        <dbReference type="ARBA" id="ARBA00023180"/>
    </source>
</evidence>
<dbReference type="Proteomes" id="UP000614601">
    <property type="component" value="Unassembled WGS sequence"/>
</dbReference>
<dbReference type="EC" id="3.1.3.2" evidence="3"/>
<dbReference type="Gene3D" id="3.60.21.10">
    <property type="match status" value="1"/>
</dbReference>
<dbReference type="SUPFAM" id="SSF49363">
    <property type="entry name" value="Purple acid phosphatase, N-terminal domain"/>
    <property type="match status" value="1"/>
</dbReference>
<evidence type="ECO:0000256" key="3">
    <source>
        <dbReference type="RuleBase" id="RU361203"/>
    </source>
</evidence>
<accession>A0A811LCM1</accession>
<dbReference type="InterPro" id="IPR041792">
    <property type="entry name" value="MPP_PAP"/>
</dbReference>
<dbReference type="CDD" id="cd00839">
    <property type="entry name" value="MPP_PAPs"/>
    <property type="match status" value="1"/>
</dbReference>
<dbReference type="InterPro" id="IPR015914">
    <property type="entry name" value="PAPs_N"/>
</dbReference>
<feature type="domain" description="Purple acid phosphatase N-terminal" evidence="6">
    <location>
        <begin position="49"/>
        <end position="136"/>
    </location>
</feature>
<proteinExistence type="inferred from homology"/>
<name>A0A811LCM1_9BILA</name>
<comment type="catalytic activity">
    <reaction evidence="3">
        <text>a phosphate monoester + H2O = an alcohol + phosphate</text>
        <dbReference type="Rhea" id="RHEA:15017"/>
        <dbReference type="ChEBI" id="CHEBI:15377"/>
        <dbReference type="ChEBI" id="CHEBI:30879"/>
        <dbReference type="ChEBI" id="CHEBI:43474"/>
        <dbReference type="ChEBI" id="CHEBI:67140"/>
        <dbReference type="EC" id="3.1.3.2"/>
    </reaction>
</comment>
<sequence length="473" mass="54606">MLVATRVAMLVVLFLFIGLVSSQRQYLKQDRKASWEVGDPNIGPTYVQPEQVHLALGDNPDEFTVTWLTFSDVKTSYVEWSSNKNPYQKAIALTTLFEADGVQRYIHRAVLKPVAPGVEYEYRVGSDYGISSKFTFNGLKERPEGGYRYAVFGDLGNENGRSLGQLQRGAQDGLYDVVLHVGDMAYNLNEDRGKMGDEFLRQIETIAAYLPYQVVPGNHENAGNFTHYINRFTMPKSEHNLFYSFDLGHVHFVGFSTEFYFYYNEYGRDSIQTQWNWLVEDLKKANENRQNVPWIITMGHRPMYCSTKDSDDCTYLESIIRTGEPKTHKYALEKLFYDNGVDVAFWAHEHTYERLWPVYDRVVYNGSSSAYVDPPAPIHLLSGSAGCREYTDQFNKPGVWDAFRSSNYGFGLMHVYNRTHINFKQLSAVNSTTEDEIWIVKNRHAPYGKQEMRKLKQQGTYIPYDTKNPREDM</sequence>
<feature type="domain" description="Calcineurin-like phosphoesterase" evidence="4">
    <location>
        <begin position="148"/>
        <end position="352"/>
    </location>
</feature>
<dbReference type="Gene3D" id="2.60.40.380">
    <property type="entry name" value="Purple acid phosphatase-like, N-terminal"/>
    <property type="match status" value="1"/>
</dbReference>
<dbReference type="PANTHER" id="PTHR45867">
    <property type="entry name" value="PURPLE ACID PHOSPHATASE"/>
    <property type="match status" value="1"/>
</dbReference>
<evidence type="ECO:0000259" key="4">
    <source>
        <dbReference type="Pfam" id="PF00149"/>
    </source>
</evidence>
<protein>
    <recommendedName>
        <fullName evidence="3">Purple acid phosphatase</fullName>
        <ecNumber evidence="3">3.1.3.2</ecNumber>
    </recommendedName>
</protein>
<dbReference type="Pfam" id="PF16656">
    <property type="entry name" value="Pur_ac_phosph_N"/>
    <property type="match status" value="1"/>
</dbReference>
<evidence type="ECO:0000313" key="8">
    <source>
        <dbReference type="Proteomes" id="UP000614601"/>
    </source>
</evidence>
<feature type="domain" description="Purple acid phosphatase C-terminal" evidence="5">
    <location>
        <begin position="376"/>
        <end position="436"/>
    </location>
</feature>
<evidence type="ECO:0000313" key="7">
    <source>
        <dbReference type="EMBL" id="CAD5224999.1"/>
    </source>
</evidence>
<evidence type="ECO:0000259" key="5">
    <source>
        <dbReference type="Pfam" id="PF14008"/>
    </source>
</evidence>
<keyword evidence="8" id="KW-1185">Reference proteome</keyword>
<organism evidence="7 8">
    <name type="scientific">Bursaphelenchus okinawaensis</name>
    <dbReference type="NCBI Taxonomy" id="465554"/>
    <lineage>
        <taxon>Eukaryota</taxon>
        <taxon>Metazoa</taxon>
        <taxon>Ecdysozoa</taxon>
        <taxon>Nematoda</taxon>
        <taxon>Chromadorea</taxon>
        <taxon>Rhabditida</taxon>
        <taxon>Tylenchina</taxon>
        <taxon>Tylenchomorpha</taxon>
        <taxon>Aphelenchoidea</taxon>
        <taxon>Aphelenchoididae</taxon>
        <taxon>Bursaphelenchus</taxon>
    </lineage>
</organism>
<keyword evidence="3" id="KW-0378">Hydrolase</keyword>
<dbReference type="OrthoDB" id="45007at2759"/>
<evidence type="ECO:0000259" key="6">
    <source>
        <dbReference type="Pfam" id="PF16656"/>
    </source>
</evidence>
<feature type="chain" id="PRO_5035952885" description="Purple acid phosphatase" evidence="3">
    <location>
        <begin position="23"/>
        <end position="473"/>
    </location>
</feature>
<gene>
    <name evidence="7" type="ORF">BOKJ2_LOCUS11359</name>
</gene>
<dbReference type="Pfam" id="PF14008">
    <property type="entry name" value="Metallophos_C"/>
    <property type="match status" value="1"/>
</dbReference>
<comment type="caution">
    <text evidence="7">The sequence shown here is derived from an EMBL/GenBank/DDBJ whole genome shotgun (WGS) entry which is preliminary data.</text>
</comment>